<keyword evidence="2" id="KW-0560">Oxidoreductase</keyword>
<dbReference type="AlphaFoldDB" id="A0A2S8SUR9"/>
<keyword evidence="4" id="KW-1185">Reference proteome</keyword>
<dbReference type="PANTHER" id="PTHR43639">
    <property type="entry name" value="OXIDOREDUCTASE, SHORT-CHAIN DEHYDROGENASE/REDUCTASE FAMILY (AFU_ORTHOLOGUE AFUA_5G02870)"/>
    <property type="match status" value="1"/>
</dbReference>
<protein>
    <submittedName>
        <fullName evidence="3">3-oxoacyl-[acyl-carrier protein] reductase/pteridine reductase</fullName>
    </submittedName>
</protein>
<dbReference type="PRINTS" id="PR00081">
    <property type="entry name" value="GDHRDH"/>
</dbReference>
<comment type="similarity">
    <text evidence="1">Belongs to the short-chain dehydrogenases/reductases (SDR) family.</text>
</comment>
<dbReference type="InterPro" id="IPR002347">
    <property type="entry name" value="SDR_fam"/>
</dbReference>
<evidence type="ECO:0000313" key="3">
    <source>
        <dbReference type="EMBL" id="PQV64543.1"/>
    </source>
</evidence>
<comment type="caution">
    <text evidence="3">The sequence shown here is derived from an EMBL/GenBank/DDBJ whole genome shotgun (WGS) entry which is preliminary data.</text>
</comment>
<dbReference type="Gene3D" id="3.40.50.720">
    <property type="entry name" value="NAD(P)-binding Rossmann-like Domain"/>
    <property type="match status" value="1"/>
</dbReference>
<reference evidence="3 4" key="1">
    <citation type="journal article" date="2018" name="Syst. Appl. Microbiol.">
        <title>Abditibacterium utsteinense sp. nov., the first cultivated member of candidate phylum FBP, isolated from ice-free Antarctic soil samples.</title>
        <authorList>
            <person name="Tahon G."/>
            <person name="Tytgat B."/>
            <person name="Lebbe L."/>
            <person name="Carlier A."/>
            <person name="Willems A."/>
        </authorList>
    </citation>
    <scope>NUCLEOTIDE SEQUENCE [LARGE SCALE GENOMIC DNA]</scope>
    <source>
        <strain evidence="3 4">LMG 29911</strain>
    </source>
</reference>
<evidence type="ECO:0000313" key="4">
    <source>
        <dbReference type="Proteomes" id="UP000237684"/>
    </source>
</evidence>
<name>A0A2S8SUR9_9BACT</name>
<proteinExistence type="inferred from homology"/>
<dbReference type="SUPFAM" id="SSF51735">
    <property type="entry name" value="NAD(P)-binding Rossmann-fold domains"/>
    <property type="match status" value="1"/>
</dbReference>
<gene>
    <name evidence="3" type="ORF">B1R32_10436</name>
</gene>
<dbReference type="Proteomes" id="UP000237684">
    <property type="component" value="Unassembled WGS sequence"/>
</dbReference>
<dbReference type="PANTHER" id="PTHR43639:SF1">
    <property type="entry name" value="SHORT-CHAIN DEHYDROGENASE_REDUCTASE FAMILY PROTEIN"/>
    <property type="match status" value="1"/>
</dbReference>
<dbReference type="OrthoDB" id="9803333at2"/>
<dbReference type="GO" id="GO:0016491">
    <property type="term" value="F:oxidoreductase activity"/>
    <property type="evidence" value="ECO:0007669"/>
    <property type="project" value="UniProtKB-KW"/>
</dbReference>
<evidence type="ECO:0000256" key="1">
    <source>
        <dbReference type="ARBA" id="ARBA00006484"/>
    </source>
</evidence>
<accession>A0A2S8SUR9</accession>
<dbReference type="CDD" id="cd05233">
    <property type="entry name" value="SDR_c"/>
    <property type="match status" value="1"/>
</dbReference>
<dbReference type="PRINTS" id="PR00080">
    <property type="entry name" value="SDRFAMILY"/>
</dbReference>
<dbReference type="PROSITE" id="PS00061">
    <property type="entry name" value="ADH_SHORT"/>
    <property type="match status" value="1"/>
</dbReference>
<dbReference type="EMBL" id="NIGF01000004">
    <property type="protein sequence ID" value="PQV64543.1"/>
    <property type="molecule type" value="Genomic_DNA"/>
</dbReference>
<sequence length="262" mass="28343">MTISLQNQTVVVTGGAKRLGRAIALECARAGASVVITYRSSEAEARETIELLKATKNEATSAPIPQKMKAPRFEAFELEVSDAKAVARFSEEVFERFENVSGLVNNAAIFRRTPFDSMSEEDFDAHIDANLKGPFLMCRAFGREFMARGGGSIVNMADIYGIRPLANYVPYCVSKAGVIMLTQSLAKALAPRVRVNCIAPGTIAAPSELQGEADDESELIKRIPFDRLGTEKEIAEAALFLLQGPAFISGVVLPVDGAQILR</sequence>
<dbReference type="InterPro" id="IPR036291">
    <property type="entry name" value="NAD(P)-bd_dom_sf"/>
</dbReference>
<evidence type="ECO:0000256" key="2">
    <source>
        <dbReference type="ARBA" id="ARBA00023002"/>
    </source>
</evidence>
<dbReference type="InterPro" id="IPR020904">
    <property type="entry name" value="Sc_DH/Rdtase_CS"/>
</dbReference>
<dbReference type="InParanoid" id="A0A2S8SUR9"/>
<dbReference type="FunFam" id="3.40.50.720:FF:000084">
    <property type="entry name" value="Short-chain dehydrogenase reductase"/>
    <property type="match status" value="1"/>
</dbReference>
<dbReference type="RefSeq" id="WP_157947539.1">
    <property type="nucleotide sequence ID" value="NZ_NIGF01000004.1"/>
</dbReference>
<organism evidence="3 4">
    <name type="scientific">Abditibacterium utsteinense</name>
    <dbReference type="NCBI Taxonomy" id="1960156"/>
    <lineage>
        <taxon>Bacteria</taxon>
        <taxon>Pseudomonadati</taxon>
        <taxon>Abditibacteriota</taxon>
        <taxon>Abditibacteriia</taxon>
        <taxon>Abditibacteriales</taxon>
        <taxon>Abditibacteriaceae</taxon>
        <taxon>Abditibacterium</taxon>
    </lineage>
</organism>
<dbReference type="Pfam" id="PF13561">
    <property type="entry name" value="adh_short_C2"/>
    <property type="match status" value="1"/>
</dbReference>